<dbReference type="Gene3D" id="2.160.20.120">
    <property type="match status" value="2"/>
</dbReference>
<dbReference type="AlphaFoldDB" id="J9CVD6"/>
<feature type="domain" description="Putative auto-transporter adhesin head GIN" evidence="1">
    <location>
        <begin position="248"/>
        <end position="356"/>
    </location>
</feature>
<proteinExistence type="predicted"/>
<reference evidence="2" key="1">
    <citation type="journal article" date="2012" name="PLoS ONE">
        <title>Gene sets for utilization of primary and secondary nutrition supplies in the distal gut of endangered iberian lynx.</title>
        <authorList>
            <person name="Alcaide M."/>
            <person name="Messina E."/>
            <person name="Richter M."/>
            <person name="Bargiela R."/>
            <person name="Peplies J."/>
            <person name="Huws S.A."/>
            <person name="Newbold C.J."/>
            <person name="Golyshin P.N."/>
            <person name="Simon M.A."/>
            <person name="Lopez G."/>
            <person name="Yakimov M.M."/>
            <person name="Ferrer M."/>
        </authorList>
    </citation>
    <scope>NUCLEOTIDE SEQUENCE</scope>
</reference>
<feature type="domain" description="Putative auto-transporter adhesin head GIN" evidence="1">
    <location>
        <begin position="35"/>
        <end position="212"/>
    </location>
</feature>
<evidence type="ECO:0000259" key="1">
    <source>
        <dbReference type="Pfam" id="PF10988"/>
    </source>
</evidence>
<comment type="caution">
    <text evidence="2">The sequence shown here is derived from an EMBL/GenBank/DDBJ whole genome shotgun (WGS) entry which is preliminary data.</text>
</comment>
<gene>
    <name evidence="2" type="ORF">EVA_07712</name>
</gene>
<dbReference type="InterPro" id="IPR021255">
    <property type="entry name" value="DUF2807"/>
</dbReference>
<dbReference type="EMBL" id="AMCI01001892">
    <property type="protein sequence ID" value="EJX04181.1"/>
    <property type="molecule type" value="Genomic_DNA"/>
</dbReference>
<dbReference type="Pfam" id="PF10988">
    <property type="entry name" value="DUF2807"/>
    <property type="match status" value="2"/>
</dbReference>
<name>J9CVD6_9ZZZZ</name>
<keyword evidence="2" id="KW-0449">Lipoprotein</keyword>
<protein>
    <submittedName>
        <fullName evidence="2">Lipoprotein</fullName>
    </submittedName>
</protein>
<sequence>MLSLAYLTACASPQTTTNDTADGIETKEININRSYTELNISTAIDVEYSNTASQLILTGSTKYIPYVKVTEQNRKLRIYLELPNDMQQHINAGNIQVVLPTSKALQTIQLSGACRLTGNEIKAEKLYLTASGACSVEMDFDIAHSLQANTSGTSSLNGQNLKADNLDLSASGASKVNTDFQITSRMSANVSGASNFNGAVKAESILMQVSGASHSNSTLSANSIHLNVSGASNDNSTISAPTVNFKLSGNSASTTSITAEQANLNLSGASDIQGSVKVQELQLQATSNSFANLKGKADHCNAMLSGAAQLSSRSAMLETQTFHCEASGNSKAYIRCNSKVTGTANGASTLYFYGNATNQIVTKSAGKVIHK</sequence>
<accession>J9CVD6</accession>
<evidence type="ECO:0000313" key="2">
    <source>
        <dbReference type="EMBL" id="EJX04181.1"/>
    </source>
</evidence>
<organism evidence="2">
    <name type="scientific">gut metagenome</name>
    <dbReference type="NCBI Taxonomy" id="749906"/>
    <lineage>
        <taxon>unclassified sequences</taxon>
        <taxon>metagenomes</taxon>
        <taxon>organismal metagenomes</taxon>
    </lineage>
</organism>